<feature type="region of interest" description="Disordered" evidence="2">
    <location>
        <begin position="224"/>
        <end position="245"/>
    </location>
</feature>
<organism evidence="3">
    <name type="scientific">Darwinula stevensoni</name>
    <dbReference type="NCBI Taxonomy" id="69355"/>
    <lineage>
        <taxon>Eukaryota</taxon>
        <taxon>Metazoa</taxon>
        <taxon>Ecdysozoa</taxon>
        <taxon>Arthropoda</taxon>
        <taxon>Crustacea</taxon>
        <taxon>Oligostraca</taxon>
        <taxon>Ostracoda</taxon>
        <taxon>Podocopa</taxon>
        <taxon>Podocopida</taxon>
        <taxon>Darwinulocopina</taxon>
        <taxon>Darwinuloidea</taxon>
        <taxon>Darwinulidae</taxon>
        <taxon>Darwinula</taxon>
    </lineage>
</organism>
<dbReference type="AlphaFoldDB" id="A0A7R9A9W0"/>
<name>A0A7R9A9W0_9CRUS</name>
<feature type="compositionally biased region" description="Polar residues" evidence="2">
    <location>
        <begin position="444"/>
        <end position="474"/>
    </location>
</feature>
<dbReference type="Proteomes" id="UP000677054">
    <property type="component" value="Unassembled WGS sequence"/>
</dbReference>
<keyword evidence="4" id="KW-1185">Reference proteome</keyword>
<feature type="compositionally biased region" description="Acidic residues" evidence="2">
    <location>
        <begin position="279"/>
        <end position="291"/>
    </location>
</feature>
<protein>
    <submittedName>
        <fullName evidence="3">Uncharacterized protein</fullName>
    </submittedName>
</protein>
<gene>
    <name evidence="3" type="ORF">DSTB1V02_LOCUS9857</name>
</gene>
<evidence type="ECO:0000313" key="4">
    <source>
        <dbReference type="Proteomes" id="UP000677054"/>
    </source>
</evidence>
<feature type="compositionally biased region" description="Polar residues" evidence="2">
    <location>
        <begin position="103"/>
        <end position="119"/>
    </location>
</feature>
<feature type="region of interest" description="Disordered" evidence="2">
    <location>
        <begin position="149"/>
        <end position="204"/>
    </location>
</feature>
<reference evidence="3" key="1">
    <citation type="submission" date="2020-11" db="EMBL/GenBank/DDBJ databases">
        <authorList>
            <person name="Tran Van P."/>
        </authorList>
    </citation>
    <scope>NUCLEOTIDE SEQUENCE</scope>
</reference>
<feature type="region of interest" description="Disordered" evidence="2">
    <location>
        <begin position="85"/>
        <end position="119"/>
    </location>
</feature>
<dbReference type="EMBL" id="LR902158">
    <property type="protein sequence ID" value="CAD7250073.1"/>
    <property type="molecule type" value="Genomic_DNA"/>
</dbReference>
<keyword evidence="1" id="KW-0175">Coiled coil</keyword>
<feature type="compositionally biased region" description="Basic and acidic residues" evidence="2">
    <location>
        <begin position="189"/>
        <end position="198"/>
    </location>
</feature>
<feature type="compositionally biased region" description="Polar residues" evidence="2">
    <location>
        <begin position="8"/>
        <end position="18"/>
    </location>
</feature>
<feature type="region of interest" description="Disordered" evidence="2">
    <location>
        <begin position="788"/>
        <end position="807"/>
    </location>
</feature>
<feature type="compositionally biased region" description="Basic and acidic residues" evidence="2">
    <location>
        <begin position="85"/>
        <end position="102"/>
    </location>
</feature>
<feature type="region of interest" description="Disordered" evidence="2">
    <location>
        <begin position="439"/>
        <end position="480"/>
    </location>
</feature>
<evidence type="ECO:0000256" key="2">
    <source>
        <dbReference type="SAM" id="MobiDB-lite"/>
    </source>
</evidence>
<feature type="coiled-coil region" evidence="1">
    <location>
        <begin position="627"/>
        <end position="671"/>
    </location>
</feature>
<evidence type="ECO:0000313" key="3">
    <source>
        <dbReference type="EMBL" id="CAD7250073.1"/>
    </source>
</evidence>
<feature type="region of interest" description="Disordered" evidence="2">
    <location>
        <begin position="277"/>
        <end position="305"/>
    </location>
</feature>
<accession>A0A7R9A9W0</accession>
<feature type="region of interest" description="Disordered" evidence="2">
    <location>
        <begin position="393"/>
        <end position="413"/>
    </location>
</feature>
<feature type="compositionally biased region" description="Basic and acidic residues" evidence="2">
    <location>
        <begin position="515"/>
        <end position="527"/>
    </location>
</feature>
<sequence>MLAEEGELSQQDNITQQEGAVLDEMIWSLDSHNTSPWPPEEGGDEYSPLDIDPGLLSFGSQALDEEEEEELRLRYMALQSVLRTQNEDSKNLQKEKLQHDQTLHPNSFDKVNTSSQNSPWLPSASRLLEDDVRDAKVVEEVFKEPMFGDLGDPKANAGDMSAASSNVSDLGSNTEPIPMDLGSSDDDKDNVVDGGKEESDLEEDEELLRARLLCEVAKKWQSSASEQAKPVSVKPKKQNTPSFPNKMNFSITVKNDQLKAQKLVLQQRKMERIIINLADDSDSSEGEEDNQESLFPHDSNPPANEESVPFVKEVLFNDETSVPCKRPKDGKSEEMAIASIKSLIEKAKEESSKKTTVLPEKGEKSLSSLGPKTIMCDLGNGKVVLRGGNTQKQRVVSPLQKHQKPSRVSNTPEAIQVLPPAQVKEYRRLKMEILKREQERKKMTTQNTSVASAVSGDSTNPDSTKTMTKSNDSDSATEERKLRDQLLEMKRRMLERQAGQARTPSPDAAHILGKSQKDISKPASDSEVKEVSTTQVKPGISRKIVLKRTSSTELPKCQVKEPHMVASPGLLSSVRLINSSKPGPLGSGKLAEVTARGNPVLKNESLGNSEANMKNLVESETRLQAIRNLYELERKSMRRVLDDAEAEQQSLKQLEQEAESLKKQLLEMNGRLVTKRKHLDTISIKMKHKQMQLRASQQQIRVLGKICLRLGQKMIGPRYRVPALKSAVTAEAQAQSIVNPAGNKSVKKVPVVIAETSGQEVNQATSQDGRQLDQHRLDKFPELGCDARGDQPTQYAHGENAKGGLGSQDASISLCPQTSSKIGLCVESCDAPKNNEKQSSLVVLEVEAKQESSDQSNQNYSQNETTLYSSVIAQSDSKSVQYIHIPLVTSGHEPYSSPIPGQKYLW</sequence>
<feature type="compositionally biased region" description="Polar residues" evidence="2">
    <location>
        <begin position="162"/>
        <end position="175"/>
    </location>
</feature>
<dbReference type="EMBL" id="CAJPEV010002641">
    <property type="protein sequence ID" value="CAG0897594.1"/>
    <property type="molecule type" value="Genomic_DNA"/>
</dbReference>
<feature type="region of interest" description="Disordered" evidence="2">
    <location>
        <begin position="1"/>
        <end position="53"/>
    </location>
</feature>
<proteinExistence type="predicted"/>
<feature type="region of interest" description="Disordered" evidence="2">
    <location>
        <begin position="495"/>
        <end position="527"/>
    </location>
</feature>
<evidence type="ECO:0000256" key="1">
    <source>
        <dbReference type="SAM" id="Coils"/>
    </source>
</evidence>